<dbReference type="OrthoDB" id="7870498at2"/>
<reference evidence="2 3" key="1">
    <citation type="submission" date="2018-02" db="EMBL/GenBank/DDBJ databases">
        <title>Subsurface microbial communities from deep shales in Ohio and West Virginia, USA.</title>
        <authorList>
            <person name="Wrighton K."/>
        </authorList>
    </citation>
    <scope>NUCLEOTIDE SEQUENCE [LARGE SCALE GENOMIC DNA]</scope>
    <source>
        <strain evidence="2 3">OWC-G53F</strain>
    </source>
</reference>
<evidence type="ECO:0000313" key="3">
    <source>
        <dbReference type="Proteomes" id="UP000238071"/>
    </source>
</evidence>
<keyword evidence="3" id="KW-1185">Reference proteome</keyword>
<dbReference type="Pfam" id="PF10636">
    <property type="entry name" value="hemP"/>
    <property type="match status" value="1"/>
</dbReference>
<organism evidence="2 3">
    <name type="scientific">Methylobacter tundripaludum</name>
    <dbReference type="NCBI Taxonomy" id="173365"/>
    <lineage>
        <taxon>Bacteria</taxon>
        <taxon>Pseudomonadati</taxon>
        <taxon>Pseudomonadota</taxon>
        <taxon>Gammaproteobacteria</taxon>
        <taxon>Methylococcales</taxon>
        <taxon>Methylococcaceae</taxon>
        <taxon>Methylobacter</taxon>
    </lineage>
</organism>
<dbReference type="EMBL" id="PTIY01000002">
    <property type="protein sequence ID" value="PPK73119.1"/>
    <property type="molecule type" value="Genomic_DNA"/>
</dbReference>
<dbReference type="InterPro" id="IPR019600">
    <property type="entry name" value="Hemin_uptake_protein_HemP"/>
</dbReference>
<dbReference type="Gene3D" id="2.10.70.10">
    <property type="entry name" value="Complement Module, domain 1"/>
    <property type="match status" value="1"/>
</dbReference>
<dbReference type="AlphaFoldDB" id="A0A2S6H6K9"/>
<evidence type="ECO:0000313" key="2">
    <source>
        <dbReference type="EMBL" id="PPK73119.1"/>
    </source>
</evidence>
<proteinExistence type="predicted"/>
<name>A0A2S6H6K9_9GAMM</name>
<evidence type="ECO:0000256" key="1">
    <source>
        <dbReference type="SAM" id="MobiDB-lite"/>
    </source>
</evidence>
<dbReference type="Proteomes" id="UP000238071">
    <property type="component" value="Unassembled WGS sequence"/>
</dbReference>
<sequence>MNKQLPPSTEPLDLTLSTKQDTTPVLRPPGKVEVPAVTGSQLVRQRLNSAELFSSGREVVIEHAGEEYRLRLTRQDKLILTK</sequence>
<accession>A0A2S6H6K9</accession>
<gene>
    <name evidence="2" type="ORF">B0F88_10298</name>
</gene>
<comment type="caution">
    <text evidence="2">The sequence shown here is derived from an EMBL/GenBank/DDBJ whole genome shotgun (WGS) entry which is preliminary data.</text>
</comment>
<feature type="region of interest" description="Disordered" evidence="1">
    <location>
        <begin position="1"/>
        <end position="32"/>
    </location>
</feature>
<protein>
    <submittedName>
        <fullName evidence="2">Hemin uptake protein HemP</fullName>
    </submittedName>
</protein>